<gene>
    <name evidence="2" type="ORF">GDO86_017138</name>
</gene>
<sequence length="97" mass="10646">MTPNSPTTDIFDMVPFSSLSPESTTPTQNGIQSPSVPGLSEMKIDMFGAEPFDPFCCAMGNFSPDIQSKLDEMQEGFKMGLTVERTVFCLDPLENRS</sequence>
<evidence type="ECO:0000313" key="3">
    <source>
        <dbReference type="Proteomes" id="UP000812440"/>
    </source>
</evidence>
<comment type="caution">
    <text evidence="2">The sequence shown here is derived from an EMBL/GenBank/DDBJ whole genome shotgun (WGS) entry which is preliminary data.</text>
</comment>
<dbReference type="Proteomes" id="UP000812440">
    <property type="component" value="Chromosome 9"/>
</dbReference>
<protein>
    <submittedName>
        <fullName evidence="2">Uncharacterized protein</fullName>
    </submittedName>
</protein>
<evidence type="ECO:0000256" key="1">
    <source>
        <dbReference type="SAM" id="MobiDB-lite"/>
    </source>
</evidence>
<dbReference type="AlphaFoldDB" id="A0A8T2IQN8"/>
<proteinExistence type="predicted"/>
<keyword evidence="3" id="KW-1185">Reference proteome</keyword>
<dbReference type="EMBL" id="JAACNH010000009">
    <property type="protein sequence ID" value="KAG8432781.1"/>
    <property type="molecule type" value="Genomic_DNA"/>
</dbReference>
<feature type="compositionally biased region" description="Polar residues" evidence="1">
    <location>
        <begin position="17"/>
        <end position="35"/>
    </location>
</feature>
<name>A0A8T2IQN8_9PIPI</name>
<feature type="region of interest" description="Disordered" evidence="1">
    <location>
        <begin position="1"/>
        <end position="39"/>
    </location>
</feature>
<reference evidence="2" key="1">
    <citation type="thesis" date="2020" institute="ProQuest LLC" country="789 East Eisenhower Parkway, Ann Arbor, MI, USA">
        <title>Comparative Genomics and Chromosome Evolution.</title>
        <authorList>
            <person name="Mudd A.B."/>
        </authorList>
    </citation>
    <scope>NUCLEOTIDE SEQUENCE</scope>
    <source>
        <strain evidence="2">Female2</strain>
        <tissue evidence="2">Blood</tissue>
    </source>
</reference>
<accession>A0A8T2IQN8</accession>
<dbReference type="OrthoDB" id="10057585at2759"/>
<evidence type="ECO:0000313" key="2">
    <source>
        <dbReference type="EMBL" id="KAG8432781.1"/>
    </source>
</evidence>
<organism evidence="2 3">
    <name type="scientific">Hymenochirus boettgeri</name>
    <name type="common">Congo dwarf clawed frog</name>
    <dbReference type="NCBI Taxonomy" id="247094"/>
    <lineage>
        <taxon>Eukaryota</taxon>
        <taxon>Metazoa</taxon>
        <taxon>Chordata</taxon>
        <taxon>Craniata</taxon>
        <taxon>Vertebrata</taxon>
        <taxon>Euteleostomi</taxon>
        <taxon>Amphibia</taxon>
        <taxon>Batrachia</taxon>
        <taxon>Anura</taxon>
        <taxon>Pipoidea</taxon>
        <taxon>Pipidae</taxon>
        <taxon>Pipinae</taxon>
        <taxon>Hymenochirus</taxon>
    </lineage>
</organism>